<dbReference type="InterPro" id="IPR045126">
    <property type="entry name" value="TRAPPC10/Trs130"/>
</dbReference>
<dbReference type="Pfam" id="PF11817">
    <property type="entry name" value="Foie-gras_1"/>
    <property type="match status" value="1"/>
</dbReference>
<dbReference type="InterPro" id="IPR022233">
    <property type="entry name" value="TRAPPC10/Trs130_C"/>
</dbReference>
<proteinExistence type="predicted"/>
<dbReference type="InterPro" id="IPR021773">
    <property type="entry name" value="TPC11"/>
</dbReference>
<organism evidence="5">
    <name type="scientific">Notodromas monacha</name>
    <dbReference type="NCBI Taxonomy" id="399045"/>
    <lineage>
        <taxon>Eukaryota</taxon>
        <taxon>Metazoa</taxon>
        <taxon>Ecdysozoa</taxon>
        <taxon>Arthropoda</taxon>
        <taxon>Crustacea</taxon>
        <taxon>Oligostraca</taxon>
        <taxon>Ostracoda</taxon>
        <taxon>Podocopa</taxon>
        <taxon>Podocopida</taxon>
        <taxon>Cypridocopina</taxon>
        <taxon>Cypridoidea</taxon>
        <taxon>Cyprididae</taxon>
        <taxon>Notodromas</taxon>
    </lineage>
</organism>
<feature type="domain" description="Trafficking protein particle complex subunit 11" evidence="2">
    <location>
        <begin position="45"/>
        <end position="144"/>
    </location>
</feature>
<sequence>MPDTKSGPSSQQLHIVVSLIGGISDEDSFESNSPPSQRLSPQDRLKEAISSKEGFQRHYLELCELAMGTYKHVGRLRAAREIGLDLANFYLLMKQPARAMPFFVEACSGYSREGWHRLSTDARLKVAVCAKAVGDYPRYLKTLVLLACSSTLNEEERLRFQKEILSVLPKVSVDDEVSVKAGDVLEVESLKILHEFCRDGREDKFGGKLVADSEARAEMMLRTRFPAPLVADKVVLKLRHRGTMASENTRSGHASAEKHGHPAFGRERKGSHSSPNQSPATSLTPGSGDVDQEENWMGRVSLETFQLNMVENFEYKLDKTISVAGVGCQNFQRLIKRKDTISPKARLTSTSSNPLPEQDISELESSTVKFVPGKSTYVLVSAKLGSKGRYVGYEIVVSLFSGKLRLVYAPSFPFVSFSVFSEPASVTVAPATRDLMAGLEETFCVLGEKIVLKPTRGLELRLPSQTKFSDGVTLELPGMKPFCEAQFEVKAFCCLNSSGREGTLSIPHKIAVDAKWSEPCDDLELFFDRPFSFEHRILTACDKKFVRVGLRATRDVMFAVSRHSLKVMSGSPGLQDCLRMLNPVAEVLKVTKDFGANYVWELDLSRASGNAIGSKLVLEFSADFRLDSESGQSKRCDHVFELTNFRTLYAVRSVVEPVKGSEFCRAGAMCVMNVHIHPLFDPGHQQQKSSNNNDSNPDPPRNLMYEILMDPGSWAPNGRTSNVVTFDATRRDFDASVELMPLRGGSHALPTVRVSKYTSDGVAHARVEPFAVGQVYDFSRGATVQVLPPAAHHRQPSGSNSAHSSLEAFG</sequence>
<dbReference type="GO" id="GO:0006891">
    <property type="term" value="P:intra-Golgi vesicle-mediated transport"/>
    <property type="evidence" value="ECO:0007669"/>
    <property type="project" value="TreeGrafter"/>
</dbReference>
<dbReference type="Proteomes" id="UP000678499">
    <property type="component" value="Unassembled WGS sequence"/>
</dbReference>
<evidence type="ECO:0000256" key="1">
    <source>
        <dbReference type="SAM" id="MobiDB-lite"/>
    </source>
</evidence>
<reference evidence="5" key="1">
    <citation type="submission" date="2020-11" db="EMBL/GenBank/DDBJ databases">
        <authorList>
            <person name="Tran Van P."/>
        </authorList>
    </citation>
    <scope>NUCLEOTIDE SEQUENCE</scope>
</reference>
<accession>A0A7R9GHW6</accession>
<dbReference type="Pfam" id="PF12584">
    <property type="entry name" value="TRAPPC10"/>
    <property type="match status" value="1"/>
</dbReference>
<dbReference type="EMBL" id="OA885068">
    <property type="protein sequence ID" value="CAD7281628.1"/>
    <property type="molecule type" value="Genomic_DNA"/>
</dbReference>
<feature type="compositionally biased region" description="Basic and acidic residues" evidence="1">
    <location>
        <begin position="255"/>
        <end position="270"/>
    </location>
</feature>
<keyword evidence="6" id="KW-1185">Reference proteome</keyword>
<dbReference type="GO" id="GO:0005829">
    <property type="term" value="C:cytosol"/>
    <property type="evidence" value="ECO:0007669"/>
    <property type="project" value="GOC"/>
</dbReference>
<name>A0A7R9GHW6_9CRUS</name>
<gene>
    <name evidence="5" type="ORF">NMOB1V02_LOCUS9268</name>
</gene>
<dbReference type="AlphaFoldDB" id="A0A7R9GHW6"/>
<dbReference type="PANTHER" id="PTHR13251:SF3">
    <property type="entry name" value="TRAFFICKING PROTEIN PARTICLE COMPLEX SUBUNIT 10"/>
    <property type="match status" value="1"/>
</dbReference>
<dbReference type="InterPro" id="IPR056917">
    <property type="entry name" value="Ig_TRAPPC10"/>
</dbReference>
<dbReference type="OrthoDB" id="10256906at2759"/>
<dbReference type="Pfam" id="PF23604">
    <property type="entry name" value="Ig_TRAPPC10"/>
    <property type="match status" value="1"/>
</dbReference>
<dbReference type="EMBL" id="CAJPEX010003031">
    <property type="protein sequence ID" value="CAG0921780.1"/>
    <property type="molecule type" value="Genomic_DNA"/>
</dbReference>
<dbReference type="GO" id="GO:1990071">
    <property type="term" value="C:TRAPPII protein complex"/>
    <property type="evidence" value="ECO:0007669"/>
    <property type="project" value="InterPro"/>
</dbReference>
<dbReference type="PANTHER" id="PTHR13251">
    <property type="entry name" value="EPILEPSY HOLOPROSENCEPHALY CANDIDATE 1/TMEM1"/>
    <property type="match status" value="1"/>
</dbReference>
<evidence type="ECO:0000259" key="2">
    <source>
        <dbReference type="Pfam" id="PF11817"/>
    </source>
</evidence>
<evidence type="ECO:0000259" key="3">
    <source>
        <dbReference type="Pfam" id="PF12584"/>
    </source>
</evidence>
<feature type="domain" description="TRAPPC10/Trs130 C-terminal" evidence="3">
    <location>
        <begin position="622"/>
        <end position="787"/>
    </location>
</feature>
<evidence type="ECO:0000259" key="4">
    <source>
        <dbReference type="Pfam" id="PF23604"/>
    </source>
</evidence>
<feature type="region of interest" description="Disordered" evidence="1">
    <location>
        <begin position="790"/>
        <end position="810"/>
    </location>
</feature>
<feature type="region of interest" description="Disordered" evidence="1">
    <location>
        <begin position="681"/>
        <end position="702"/>
    </location>
</feature>
<protein>
    <submittedName>
        <fullName evidence="5">Uncharacterized protein</fullName>
    </submittedName>
</protein>
<dbReference type="GO" id="GO:0034498">
    <property type="term" value="P:early endosome to Golgi transport"/>
    <property type="evidence" value="ECO:0007669"/>
    <property type="project" value="TreeGrafter"/>
</dbReference>
<evidence type="ECO:0000313" key="5">
    <source>
        <dbReference type="EMBL" id="CAD7281628.1"/>
    </source>
</evidence>
<feature type="region of interest" description="Disordered" evidence="1">
    <location>
        <begin position="243"/>
        <end position="292"/>
    </location>
</feature>
<feature type="compositionally biased region" description="Polar residues" evidence="1">
    <location>
        <begin position="272"/>
        <end position="285"/>
    </location>
</feature>
<feature type="domain" description="TRAPPC10 Ig-like" evidence="4">
    <location>
        <begin position="447"/>
        <end position="527"/>
    </location>
</feature>
<evidence type="ECO:0000313" key="6">
    <source>
        <dbReference type="Proteomes" id="UP000678499"/>
    </source>
</evidence>